<evidence type="ECO:0000256" key="11">
    <source>
        <dbReference type="PIRNR" id="PIRNR001594"/>
    </source>
</evidence>
<feature type="binding site" evidence="13">
    <location>
        <position position="670"/>
    </location>
    <ligand>
        <name>substrate</name>
    </ligand>
</feature>
<dbReference type="PROSITE" id="PS00188">
    <property type="entry name" value="BIOTIN"/>
    <property type="match status" value="1"/>
</dbReference>
<dbReference type="Pfam" id="PF02785">
    <property type="entry name" value="Biotin_carb_C"/>
    <property type="match status" value="1"/>
</dbReference>
<evidence type="ECO:0000256" key="14">
    <source>
        <dbReference type="PIRSR" id="PIRSR001594-3"/>
    </source>
</evidence>
<feature type="binding site" evidence="13">
    <location>
        <position position="256"/>
    </location>
    <ligand>
        <name>ATP</name>
        <dbReference type="ChEBI" id="CHEBI:30616"/>
    </ligand>
</feature>
<keyword evidence="9 11" id="KW-0092">Biotin</keyword>
<dbReference type="PROSITE" id="PS50975">
    <property type="entry name" value="ATP_GRASP"/>
    <property type="match status" value="1"/>
</dbReference>
<keyword evidence="6 14" id="KW-0479">Metal-binding</keyword>
<dbReference type="PIRSF" id="PIRSF001594">
    <property type="entry name" value="Pyruv_carbox"/>
    <property type="match status" value="1"/>
</dbReference>
<evidence type="ECO:0000313" key="21">
    <source>
        <dbReference type="Proteomes" id="UP001209878"/>
    </source>
</evidence>
<comment type="catalytic activity">
    <reaction evidence="11">
        <text>hydrogencarbonate + pyruvate + ATP = oxaloacetate + ADP + phosphate + H(+)</text>
        <dbReference type="Rhea" id="RHEA:20844"/>
        <dbReference type="ChEBI" id="CHEBI:15361"/>
        <dbReference type="ChEBI" id="CHEBI:15378"/>
        <dbReference type="ChEBI" id="CHEBI:16452"/>
        <dbReference type="ChEBI" id="CHEBI:17544"/>
        <dbReference type="ChEBI" id="CHEBI:30616"/>
        <dbReference type="ChEBI" id="CHEBI:43474"/>
        <dbReference type="ChEBI" id="CHEBI:456216"/>
        <dbReference type="EC" id="6.4.1.1"/>
    </reaction>
</comment>
<evidence type="ECO:0000256" key="12">
    <source>
        <dbReference type="PIRSR" id="PIRSR001594-1"/>
    </source>
</evidence>
<dbReference type="GO" id="GO:0009374">
    <property type="term" value="F:biotin binding"/>
    <property type="evidence" value="ECO:0007669"/>
    <property type="project" value="UniProtKB-ARBA"/>
</dbReference>
<feature type="active site" evidence="12">
    <location>
        <position position="348"/>
    </location>
</feature>
<keyword evidence="21" id="KW-1185">Reference proteome</keyword>
<dbReference type="InterPro" id="IPR000891">
    <property type="entry name" value="PYR_CT"/>
</dbReference>
<dbReference type="InterPro" id="IPR013785">
    <property type="entry name" value="Aldolase_TIM"/>
</dbReference>
<organism evidence="20 21">
    <name type="scientific">Ridgeia piscesae</name>
    <name type="common">Tubeworm</name>
    <dbReference type="NCBI Taxonomy" id="27915"/>
    <lineage>
        <taxon>Eukaryota</taxon>
        <taxon>Metazoa</taxon>
        <taxon>Spiralia</taxon>
        <taxon>Lophotrochozoa</taxon>
        <taxon>Annelida</taxon>
        <taxon>Polychaeta</taxon>
        <taxon>Sedentaria</taxon>
        <taxon>Canalipalpata</taxon>
        <taxon>Sabellida</taxon>
        <taxon>Siboglinidae</taxon>
        <taxon>Ridgeia</taxon>
    </lineage>
</organism>
<gene>
    <name evidence="20" type="ORF">NP493_1135g00021</name>
</gene>
<dbReference type="SUPFAM" id="SSF51569">
    <property type="entry name" value="Aldolase"/>
    <property type="match status" value="1"/>
</dbReference>
<dbReference type="FunFam" id="3.40.50.20:FF:000010">
    <property type="entry name" value="Propionyl-CoA carboxylase subunit alpha"/>
    <property type="match status" value="1"/>
</dbReference>
<dbReference type="PROSITE" id="PS50991">
    <property type="entry name" value="PYR_CT"/>
    <property type="match status" value="1"/>
</dbReference>
<dbReference type="SUPFAM" id="SSF51230">
    <property type="entry name" value="Single hybrid motif"/>
    <property type="match status" value="1"/>
</dbReference>
<evidence type="ECO:0000259" key="16">
    <source>
        <dbReference type="PROSITE" id="PS50968"/>
    </source>
</evidence>
<comment type="pathway">
    <text evidence="2">Carbohydrate biosynthesis; gluconeogenesis.</text>
</comment>
<evidence type="ECO:0000256" key="2">
    <source>
        <dbReference type="ARBA" id="ARBA00004742"/>
    </source>
</evidence>
<evidence type="ECO:0000259" key="18">
    <source>
        <dbReference type="PROSITE" id="PS50979"/>
    </source>
</evidence>
<evidence type="ECO:0000256" key="10">
    <source>
        <dbReference type="ARBA" id="ARBA00023268"/>
    </source>
</evidence>
<feature type="domain" description="Biotin carboxylation" evidence="18">
    <location>
        <begin position="56"/>
        <end position="506"/>
    </location>
</feature>
<dbReference type="FunFam" id="3.20.20.70:FF:000033">
    <property type="entry name" value="Pyruvate carboxylase"/>
    <property type="match status" value="1"/>
</dbReference>
<evidence type="ECO:0000256" key="6">
    <source>
        <dbReference type="ARBA" id="ARBA00022723"/>
    </source>
</evidence>
<feature type="domain" description="Lipoyl-binding" evidence="16">
    <location>
        <begin position="1135"/>
        <end position="1204"/>
    </location>
</feature>
<keyword evidence="10" id="KW-0511">Multifunctional enzyme</keyword>
<dbReference type="InterPro" id="IPR011053">
    <property type="entry name" value="Single_hybrid_motif"/>
</dbReference>
<dbReference type="Gene3D" id="3.30.470.20">
    <property type="entry name" value="ATP-grasp fold, B domain"/>
    <property type="match status" value="1"/>
</dbReference>
<dbReference type="InterPro" id="IPR055268">
    <property type="entry name" value="PCB-like"/>
</dbReference>
<evidence type="ECO:0000256" key="9">
    <source>
        <dbReference type="ARBA" id="ARBA00023267"/>
    </source>
</evidence>
<dbReference type="PROSITE" id="PS50968">
    <property type="entry name" value="BIOTINYL_LIPOYL"/>
    <property type="match status" value="1"/>
</dbReference>
<dbReference type="PROSITE" id="PS00867">
    <property type="entry name" value="CPSASE_2"/>
    <property type="match status" value="1"/>
</dbReference>
<dbReference type="PROSITE" id="PS50979">
    <property type="entry name" value="BC"/>
    <property type="match status" value="1"/>
</dbReference>
<dbReference type="InterPro" id="IPR016185">
    <property type="entry name" value="PreATP-grasp_dom_sf"/>
</dbReference>
<reference evidence="20" key="1">
    <citation type="journal article" date="2023" name="Mol. Biol. Evol.">
        <title>Third-Generation Sequencing Reveals the Adaptive Role of the Epigenome in Three Deep-Sea Polychaetes.</title>
        <authorList>
            <person name="Perez M."/>
            <person name="Aroh O."/>
            <person name="Sun Y."/>
            <person name="Lan Y."/>
            <person name="Juniper S.K."/>
            <person name="Young C.R."/>
            <person name="Angers B."/>
            <person name="Qian P.Y."/>
        </authorList>
    </citation>
    <scope>NUCLEOTIDE SEQUENCE</scope>
    <source>
        <strain evidence="20">R07B-5</strain>
    </source>
</reference>
<dbReference type="NCBIfam" id="NF006761">
    <property type="entry name" value="PRK09282.1"/>
    <property type="match status" value="1"/>
</dbReference>
<dbReference type="Gene3D" id="2.40.50.100">
    <property type="match status" value="1"/>
</dbReference>
<protein>
    <recommendedName>
        <fullName evidence="3 11">Pyruvate carboxylase</fullName>
        <ecNumber evidence="3 11">6.4.1.1</ecNumber>
    </recommendedName>
</protein>
<evidence type="ECO:0000259" key="19">
    <source>
        <dbReference type="PROSITE" id="PS50991"/>
    </source>
</evidence>
<dbReference type="Pfam" id="PF00364">
    <property type="entry name" value="Biotin_lipoyl"/>
    <property type="match status" value="1"/>
</dbReference>
<keyword evidence="8 11" id="KW-0067">ATP-binding</keyword>
<dbReference type="InterPro" id="IPR005482">
    <property type="entry name" value="Biotin_COase_C"/>
</dbReference>
<evidence type="ECO:0000256" key="8">
    <source>
        <dbReference type="ARBA" id="ARBA00022840"/>
    </source>
</evidence>
<feature type="binding site" evidence="13">
    <location>
        <position position="291"/>
    </location>
    <ligand>
        <name>ATP</name>
        <dbReference type="ChEBI" id="CHEBI:30616"/>
    </ligand>
</feature>
<evidence type="ECO:0000256" key="1">
    <source>
        <dbReference type="ARBA" id="ARBA00001953"/>
    </source>
</evidence>
<sequence length="1204" mass="132956">MFRVQSRVGWLSANAKCHLVRQARISQPHRYVLPVASQVRYEATSSLGTMGYEYKPIKRLLVANRGEIAIRVFRACSEMDIQSIAIYSEQDKNHMHRLKADEAYLIGKGLAPVAAYLNIPEIIRIAQDNHIDAIHPGYGFLSERGDFAEACIDAGIMFVGPTPEAITKMGDKVEARVAAEQAGIRVVPGTPGPVANVEEAEEFAKDHGLPIIFKAAFGGGGRGMRRVDKMEDIRDAFTRATSEALAAFGNGALFLEKFIERPRHIEVQIMGDKYGNVIHLFERDCSVQRRHQKVIEIAPAPNLKPEVRDSMLADAVRLAQNVGYENAGTVEFLLDKSGKYYFIEVNARLQVEHTVSEEITGIDLVHTQIRVTEGKSLPEMGLTQDDIVVHGGAIQCRMTTEDPAKQFQPDTGRIEVFRSGEGMGIRLDGAATFAGAIISPYYDSLLVKVIAHAKSHERACYKMERALREFRIRGVKTNTPFLLNVLRNPAFMHGAVDTYFIDENPQLFEFPPSQNRAQKLLYFLGETMVNGPMTTLATTIKPPILEPTVPPMPFSLLSSDPVVPKGWKDILTEKGPEGFAKAVRNHQGLLLTDTTFRDAHQSLLATRVRTHDLKRIAPYITHNFNNLFSVENWGGATFDVAMRFLHECPWERLETLRKLIPNVPFQMLLRGANAVGYTSYPDNVVHEFCKVAVQCGMDVFRVFDSLNYVPNLILGMEAAGNAGGVVEAAISYTGDVSNPERTKYNLKYYLDLADELVKAGTHILGVKDMAGLLRPQAAKLLISSLRERHPDIPIHVHTHDTAMAGVASMLAAAEAGADVVDVAVDSMSGMTSQPSMGAVVASVENSDRDTGISLPDVNKYSAYWEQARQLYGPFEATVTLKSGNSDIYINEIPGGQYTNLQFQAFSLGLAEQFEEIKSMYREANLLLGDIIKVTPSSKVVGDLAQFMVQNKLSATMVQDRAEELSFPLSVIEFMQGLLGEPVGGYPEPLRTKVLKGAKKVEGRPGASMKSLDFAQLKVELEEKHGIKISDRDAVSSAMYPKVFDDFVDFEKSYGPVSKLDTRTYFVGPDIAQELTIELERGKMLNIKPLAKSELNAEGEREVFFEVNGQLRTVYVRDKSATETTSFHPKAVKGEKGSIGAPMPGEIIDVKVKEGDKVEKGQLLMVISAMKMEMSVSAPISGVVKTISVQKGQKMQGDDLLLEIE</sequence>
<dbReference type="NCBIfam" id="TIGR01235">
    <property type="entry name" value="pyruv_carbox"/>
    <property type="match status" value="1"/>
</dbReference>
<dbReference type="GO" id="GO:0006094">
    <property type="term" value="P:gluconeogenesis"/>
    <property type="evidence" value="ECO:0007669"/>
    <property type="project" value="UniProtKB-KW"/>
</dbReference>
<comment type="cofactor">
    <cofactor evidence="1 11">
        <name>biotin</name>
        <dbReference type="ChEBI" id="CHEBI:57586"/>
    </cofactor>
</comment>
<dbReference type="Gene3D" id="3.10.600.10">
    <property type="entry name" value="pyruvate carboxylase f1077a mutant domain"/>
    <property type="match status" value="2"/>
</dbReference>
<dbReference type="Proteomes" id="UP001209878">
    <property type="component" value="Unassembled WGS sequence"/>
</dbReference>
<dbReference type="FunFam" id="2.40.50.100:FF:000003">
    <property type="entry name" value="Acetyl-CoA carboxylase biotin carboxyl carrier protein"/>
    <property type="match status" value="1"/>
</dbReference>
<dbReference type="GO" id="GO:0004736">
    <property type="term" value="F:pyruvate carboxylase activity"/>
    <property type="evidence" value="ECO:0007669"/>
    <property type="project" value="UniProtKB-EC"/>
</dbReference>
<dbReference type="SUPFAM" id="SSF89000">
    <property type="entry name" value="post-HMGL domain-like"/>
    <property type="match status" value="1"/>
</dbReference>
<accession>A0AAD9NKT9</accession>
<dbReference type="FunFam" id="3.30.1490.20:FF:000018">
    <property type="entry name" value="Biotin carboxylase"/>
    <property type="match status" value="1"/>
</dbReference>
<dbReference type="InterPro" id="IPR000089">
    <property type="entry name" value="Biotin_lipoyl"/>
</dbReference>
<dbReference type="PANTHER" id="PTHR43778:SF2">
    <property type="entry name" value="PYRUVATE CARBOXYLASE, MITOCHONDRIAL"/>
    <property type="match status" value="1"/>
</dbReference>
<comment type="function">
    <text evidence="11">Catalyzes a 2-step reaction, involving the ATP-dependent carboxylation of the covalently attached biotin in the first step and the transfer of the carboxyl group to pyruvate in the second.</text>
</comment>
<feature type="binding site" evidence="14">
    <location>
        <position position="797"/>
    </location>
    <ligand>
        <name>Mn(2+)</name>
        <dbReference type="ChEBI" id="CHEBI:29035"/>
    </ligand>
</feature>
<dbReference type="InterPro" id="IPR011761">
    <property type="entry name" value="ATP-grasp"/>
</dbReference>
<dbReference type="NCBIfam" id="NF009554">
    <property type="entry name" value="PRK12999.1"/>
    <property type="match status" value="1"/>
</dbReference>
<feature type="binding site" evidence="13">
    <location>
        <position position="934"/>
    </location>
    <ligand>
        <name>substrate</name>
    </ligand>
</feature>
<dbReference type="Pfam" id="PF02786">
    <property type="entry name" value="CPSase_L_D2"/>
    <property type="match status" value="1"/>
</dbReference>
<dbReference type="InterPro" id="IPR011054">
    <property type="entry name" value="Rudment_hybrid_motif"/>
</dbReference>
<evidence type="ECO:0000256" key="3">
    <source>
        <dbReference type="ARBA" id="ARBA00013057"/>
    </source>
</evidence>
<feature type="modified residue" description="N6-carboxylysine" evidence="15">
    <location>
        <position position="767"/>
    </location>
</feature>
<dbReference type="SUPFAM" id="SSF51246">
    <property type="entry name" value="Rudiment single hybrid motif"/>
    <property type="match status" value="1"/>
</dbReference>
<dbReference type="EC" id="6.4.1.1" evidence="3 11"/>
<dbReference type="InterPro" id="IPR011764">
    <property type="entry name" value="Biotin_carboxylation_dom"/>
</dbReference>
<dbReference type="InterPro" id="IPR005930">
    <property type="entry name" value="Pyruv_COase"/>
</dbReference>
<evidence type="ECO:0000256" key="5">
    <source>
        <dbReference type="ARBA" id="ARBA00022598"/>
    </source>
</evidence>
<evidence type="ECO:0000256" key="15">
    <source>
        <dbReference type="PIRSR" id="PIRSR001594-4"/>
    </source>
</evidence>
<dbReference type="GO" id="GO:0005737">
    <property type="term" value="C:cytoplasm"/>
    <property type="evidence" value="ECO:0007669"/>
    <property type="project" value="TreeGrafter"/>
</dbReference>
<dbReference type="InterPro" id="IPR005481">
    <property type="entry name" value="BC-like_N"/>
</dbReference>
<dbReference type="PANTHER" id="PTHR43778">
    <property type="entry name" value="PYRUVATE CARBOXYLASE"/>
    <property type="match status" value="1"/>
</dbReference>
<dbReference type="Gene3D" id="3.20.20.70">
    <property type="entry name" value="Aldolase class I"/>
    <property type="match status" value="1"/>
</dbReference>
<dbReference type="GO" id="GO:0005524">
    <property type="term" value="F:ATP binding"/>
    <property type="evidence" value="ECO:0007669"/>
    <property type="project" value="UniProtKB-UniRule"/>
</dbReference>
<dbReference type="Pfam" id="PF02436">
    <property type="entry name" value="PYC_OADA"/>
    <property type="match status" value="1"/>
</dbReference>
<keyword evidence="7 11" id="KW-0547">Nucleotide-binding</keyword>
<dbReference type="CDD" id="cd07937">
    <property type="entry name" value="DRE_TIM_PC_TC_5S"/>
    <property type="match status" value="1"/>
</dbReference>
<evidence type="ECO:0000256" key="13">
    <source>
        <dbReference type="PIRSR" id="PIRSR001594-2"/>
    </source>
</evidence>
<dbReference type="InterPro" id="IPR003379">
    <property type="entry name" value="Carboxylase_cons_dom"/>
</dbReference>
<name>A0AAD9NKT9_RIDPI</name>
<keyword evidence="4" id="KW-0312">Gluconeogenesis</keyword>
<feature type="binding site" evidence="13">
    <location>
        <position position="172"/>
    </location>
    <ligand>
        <name>ATP</name>
        <dbReference type="ChEBI" id="CHEBI:30616"/>
    </ligand>
</feature>
<evidence type="ECO:0000256" key="4">
    <source>
        <dbReference type="ARBA" id="ARBA00022432"/>
    </source>
</evidence>
<feature type="binding site" evidence="14">
    <location>
        <position position="598"/>
    </location>
    <ligand>
        <name>Mn(2+)</name>
        <dbReference type="ChEBI" id="CHEBI:29035"/>
    </ligand>
</feature>
<dbReference type="FunFam" id="3.30.470.20:FF:000012">
    <property type="entry name" value="Pyruvate carboxylase"/>
    <property type="match status" value="1"/>
</dbReference>
<evidence type="ECO:0000259" key="17">
    <source>
        <dbReference type="PROSITE" id="PS50975"/>
    </source>
</evidence>
<dbReference type="SUPFAM" id="SSF56059">
    <property type="entry name" value="Glutathione synthetase ATP-binding domain-like"/>
    <property type="match status" value="1"/>
</dbReference>
<evidence type="ECO:0000313" key="20">
    <source>
        <dbReference type="EMBL" id="KAK2170829.1"/>
    </source>
</evidence>
<evidence type="ECO:0000256" key="7">
    <source>
        <dbReference type="ARBA" id="ARBA00022741"/>
    </source>
</evidence>
<proteinExistence type="predicted"/>
<dbReference type="SMART" id="SM00878">
    <property type="entry name" value="Biotin_carb_C"/>
    <property type="match status" value="1"/>
</dbReference>
<dbReference type="GO" id="GO:0046872">
    <property type="term" value="F:metal ion binding"/>
    <property type="evidence" value="ECO:0007669"/>
    <property type="project" value="UniProtKB-KW"/>
</dbReference>
<dbReference type="AlphaFoldDB" id="A0AAD9NKT9"/>
<dbReference type="InterPro" id="IPR005479">
    <property type="entry name" value="CPAse_ATP-bd"/>
</dbReference>
<feature type="binding site" description="via carbamate group" evidence="14">
    <location>
        <position position="767"/>
    </location>
    <ligand>
        <name>Mn(2+)</name>
        <dbReference type="ChEBI" id="CHEBI:29035"/>
    </ligand>
</feature>
<feature type="domain" description="ATP-grasp" evidence="17">
    <location>
        <begin position="176"/>
        <end position="373"/>
    </location>
</feature>
<feature type="modified residue" description="N6-biotinyllysine" evidence="15">
    <location>
        <position position="1170"/>
    </location>
</feature>
<feature type="binding site" evidence="14">
    <location>
        <position position="799"/>
    </location>
    <ligand>
        <name>Mn(2+)</name>
        <dbReference type="ChEBI" id="CHEBI:29035"/>
    </ligand>
</feature>
<dbReference type="SUPFAM" id="SSF52440">
    <property type="entry name" value="PreATP-grasp domain"/>
    <property type="match status" value="1"/>
</dbReference>
<dbReference type="InterPro" id="IPR001882">
    <property type="entry name" value="Biotin_BS"/>
</dbReference>
<dbReference type="Pfam" id="PF00682">
    <property type="entry name" value="HMGL-like"/>
    <property type="match status" value="1"/>
</dbReference>
<comment type="caution">
    <text evidence="20">The sequence shown here is derived from an EMBL/GenBank/DDBJ whole genome shotgun (WGS) entry which is preliminary data.</text>
</comment>
<keyword evidence="5 11" id="KW-0436">Ligase</keyword>
<dbReference type="CDD" id="cd06850">
    <property type="entry name" value="biotinyl_domain"/>
    <property type="match status" value="1"/>
</dbReference>
<dbReference type="EMBL" id="JAODUO010001133">
    <property type="protein sequence ID" value="KAK2170829.1"/>
    <property type="molecule type" value="Genomic_DNA"/>
</dbReference>
<feature type="domain" description="Pyruvate carboxyltransferase" evidence="19">
    <location>
        <begin position="589"/>
        <end position="858"/>
    </location>
</feature>
<dbReference type="Pfam" id="PF00289">
    <property type="entry name" value="Biotin_carb_N"/>
    <property type="match status" value="1"/>
</dbReference>